<dbReference type="RefSeq" id="WP_083186860.1">
    <property type="nucleotide sequence ID" value="NZ_MVIL01000003.1"/>
</dbReference>
<sequence length="71" mass="7289">MNTDTGITVPDRIDPAALIVAAGSPRAGTLRQSLGVYADQLTATGCFADLTARDTRDGGRAERAGRGGGRE</sequence>
<proteinExistence type="predicted"/>
<dbReference type="EMBL" id="MVIL01000003">
    <property type="protein sequence ID" value="ORB81795.1"/>
    <property type="molecule type" value="Genomic_DNA"/>
</dbReference>
<evidence type="ECO:0000313" key="2">
    <source>
        <dbReference type="Proteomes" id="UP000192847"/>
    </source>
</evidence>
<comment type="caution">
    <text evidence="1">The sequence shown here is derived from an EMBL/GenBank/DDBJ whole genome shotgun (WGS) entry which is preliminary data.</text>
</comment>
<name>A0ABX3TSK0_9MYCO</name>
<evidence type="ECO:0000313" key="1">
    <source>
        <dbReference type="EMBL" id="ORB81795.1"/>
    </source>
</evidence>
<dbReference type="Proteomes" id="UP000192847">
    <property type="component" value="Unassembled WGS sequence"/>
</dbReference>
<organism evidence="1 2">
    <name type="scientific">Mycobacterium timonense</name>
    <dbReference type="NCBI Taxonomy" id="701043"/>
    <lineage>
        <taxon>Bacteria</taxon>
        <taxon>Bacillati</taxon>
        <taxon>Actinomycetota</taxon>
        <taxon>Actinomycetes</taxon>
        <taxon>Mycobacteriales</taxon>
        <taxon>Mycobacteriaceae</taxon>
        <taxon>Mycobacterium</taxon>
        <taxon>Mycobacterium avium complex (MAC)</taxon>
    </lineage>
</organism>
<gene>
    <name evidence="1" type="ORF">BST46_02010</name>
</gene>
<protein>
    <submittedName>
        <fullName evidence="1">Uncharacterized protein</fullName>
    </submittedName>
</protein>
<reference evidence="1 2" key="1">
    <citation type="submission" date="2017-02" db="EMBL/GenBank/DDBJ databases">
        <title>The new phylogeny of genus Mycobacterium.</title>
        <authorList>
            <person name="Tortoli E."/>
            <person name="Trovato A."/>
            <person name="Cirillo D.M."/>
        </authorList>
    </citation>
    <scope>NUCLEOTIDE SEQUENCE [LARGE SCALE GENOMIC DNA]</scope>
    <source>
        <strain evidence="1 2">CCUG 56329</strain>
    </source>
</reference>
<keyword evidence="2" id="KW-1185">Reference proteome</keyword>
<accession>A0ABX3TSK0</accession>